<protein>
    <submittedName>
        <fullName evidence="1">Uncharacterized protein</fullName>
    </submittedName>
</protein>
<dbReference type="EMBL" id="JBEHCU010006347">
    <property type="protein sequence ID" value="KAL1397332.1"/>
    <property type="molecule type" value="Genomic_DNA"/>
</dbReference>
<keyword evidence="2" id="KW-1185">Reference proteome</keyword>
<comment type="caution">
    <text evidence="1">The sequence shown here is derived from an EMBL/GenBank/DDBJ whole genome shotgun (WGS) entry which is preliminary data.</text>
</comment>
<organism evidence="1 2">
    <name type="scientific">Culex pipiens pipiens</name>
    <name type="common">Northern house mosquito</name>
    <dbReference type="NCBI Taxonomy" id="38569"/>
    <lineage>
        <taxon>Eukaryota</taxon>
        <taxon>Metazoa</taxon>
        <taxon>Ecdysozoa</taxon>
        <taxon>Arthropoda</taxon>
        <taxon>Hexapoda</taxon>
        <taxon>Insecta</taxon>
        <taxon>Pterygota</taxon>
        <taxon>Neoptera</taxon>
        <taxon>Endopterygota</taxon>
        <taxon>Diptera</taxon>
        <taxon>Nematocera</taxon>
        <taxon>Culicoidea</taxon>
        <taxon>Culicidae</taxon>
        <taxon>Culicinae</taxon>
        <taxon>Culicini</taxon>
        <taxon>Culex</taxon>
        <taxon>Culex</taxon>
    </lineage>
</organism>
<proteinExistence type="predicted"/>
<gene>
    <name evidence="1" type="ORF">pipiens_009849</name>
</gene>
<sequence length="120" mass="13185">MSVNSGPHRCNPQPENVAAPRIRPVKIFKEVATQTTVSVGPDPIGGWFAPFVPVPVAREFYVPYGRPAPYPMPLRTAPVPPRGPPSMNPWYGAPYGYSPMPAPTNYPGVYSSNPFYTQNR</sequence>
<dbReference type="AlphaFoldDB" id="A0ABD1DCC9"/>
<accession>A0ABD1DCC9</accession>
<name>A0ABD1DCC9_CULPP</name>
<evidence type="ECO:0000313" key="2">
    <source>
        <dbReference type="Proteomes" id="UP001562425"/>
    </source>
</evidence>
<dbReference type="Proteomes" id="UP001562425">
    <property type="component" value="Unassembled WGS sequence"/>
</dbReference>
<evidence type="ECO:0000313" key="1">
    <source>
        <dbReference type="EMBL" id="KAL1397332.1"/>
    </source>
</evidence>
<reference evidence="1 2" key="1">
    <citation type="submission" date="2024-05" db="EMBL/GenBank/DDBJ databases">
        <title>Culex pipiens pipiens assembly and annotation.</title>
        <authorList>
            <person name="Alout H."/>
            <person name="Durand T."/>
        </authorList>
    </citation>
    <scope>NUCLEOTIDE SEQUENCE [LARGE SCALE GENOMIC DNA]</scope>
    <source>
        <strain evidence="1">HA-2024</strain>
        <tissue evidence="1">Whole body</tissue>
    </source>
</reference>